<gene>
    <name evidence="1" type="ORF">HHL08_08665</name>
</gene>
<reference evidence="1 2" key="1">
    <citation type="submission" date="2020-04" db="EMBL/GenBank/DDBJ databases">
        <title>Sphingobium sp. AR-3-1 isolated from Arctic soil.</title>
        <authorList>
            <person name="Dahal R.H."/>
            <person name="Chaudhary D.K."/>
        </authorList>
    </citation>
    <scope>NUCLEOTIDE SEQUENCE [LARGE SCALE GENOMIC DNA]</scope>
    <source>
        <strain evidence="1 2">AR-3-1</strain>
    </source>
</reference>
<dbReference type="AlphaFoldDB" id="A0A7X9ZRR0"/>
<dbReference type="RefSeq" id="WP_169572421.1">
    <property type="nucleotide sequence ID" value="NZ_JABBFV010000005.1"/>
</dbReference>
<dbReference type="EMBL" id="JABBFV010000005">
    <property type="protein sequence ID" value="NML10223.1"/>
    <property type="molecule type" value="Genomic_DNA"/>
</dbReference>
<evidence type="ECO:0000313" key="1">
    <source>
        <dbReference type="EMBL" id="NML10223.1"/>
    </source>
</evidence>
<dbReference type="Proteomes" id="UP000519023">
    <property type="component" value="Unassembled WGS sequence"/>
</dbReference>
<sequence>MKTGERLRLHLSDEVLIWGPRDALTYSRRERSGQVVSIALDGGCARRAFAQLVQDGGEQH</sequence>
<organism evidence="1 2">
    <name type="scientific">Sphingobium psychrophilum</name>
    <dbReference type="NCBI Taxonomy" id="2728834"/>
    <lineage>
        <taxon>Bacteria</taxon>
        <taxon>Pseudomonadati</taxon>
        <taxon>Pseudomonadota</taxon>
        <taxon>Alphaproteobacteria</taxon>
        <taxon>Sphingomonadales</taxon>
        <taxon>Sphingomonadaceae</taxon>
        <taxon>Sphingobium</taxon>
    </lineage>
</organism>
<protein>
    <submittedName>
        <fullName evidence="1">Uncharacterized protein</fullName>
    </submittedName>
</protein>
<evidence type="ECO:0000313" key="2">
    <source>
        <dbReference type="Proteomes" id="UP000519023"/>
    </source>
</evidence>
<proteinExistence type="predicted"/>
<keyword evidence="2" id="KW-1185">Reference proteome</keyword>
<accession>A0A7X9ZRR0</accession>
<comment type="caution">
    <text evidence="1">The sequence shown here is derived from an EMBL/GenBank/DDBJ whole genome shotgun (WGS) entry which is preliminary data.</text>
</comment>
<name>A0A7X9ZRR0_9SPHN</name>